<evidence type="ECO:0000313" key="2">
    <source>
        <dbReference type="Proteomes" id="UP000325291"/>
    </source>
</evidence>
<protein>
    <submittedName>
        <fullName evidence="1">DUF4169 family protein</fullName>
    </submittedName>
</protein>
<dbReference type="Proteomes" id="UP000325291">
    <property type="component" value="Unassembled WGS sequence"/>
</dbReference>
<dbReference type="InterPro" id="IPR025227">
    <property type="entry name" value="DUF4169"/>
</dbReference>
<comment type="caution">
    <text evidence="1">The sequence shown here is derived from an EMBL/GenBank/DDBJ whole genome shotgun (WGS) entry which is preliminary data.</text>
</comment>
<dbReference type="EMBL" id="VINQ01000004">
    <property type="protein sequence ID" value="KAA0916601.1"/>
    <property type="molecule type" value="Genomic_DNA"/>
</dbReference>
<organism evidence="1 2">
    <name type="scientific">Aquicoccus porphyridii</name>
    <dbReference type="NCBI Taxonomy" id="1852029"/>
    <lineage>
        <taxon>Bacteria</taxon>
        <taxon>Pseudomonadati</taxon>
        <taxon>Pseudomonadota</taxon>
        <taxon>Alphaproteobacteria</taxon>
        <taxon>Rhodobacterales</taxon>
        <taxon>Paracoccaceae</taxon>
        <taxon>Aquicoccus</taxon>
    </lineage>
</organism>
<dbReference type="Pfam" id="PF13770">
    <property type="entry name" value="DUF4169"/>
    <property type="match status" value="1"/>
</dbReference>
<dbReference type="RefSeq" id="WP_111365083.1">
    <property type="nucleotide sequence ID" value="NZ_VINQ01000004.1"/>
</dbReference>
<gene>
    <name evidence="1" type="ORF">FLO80_07175</name>
</gene>
<dbReference type="AlphaFoldDB" id="A0A5A9ZHC2"/>
<name>A0A5A9ZHC2_9RHOB</name>
<accession>A0A5A9ZHC2</accession>
<evidence type="ECO:0000313" key="1">
    <source>
        <dbReference type="EMBL" id="KAA0916601.1"/>
    </source>
</evidence>
<keyword evidence="2" id="KW-1185">Reference proteome</keyword>
<reference evidence="1 2" key="1">
    <citation type="submission" date="2019-07" db="EMBL/GenBank/DDBJ databases">
        <title>Aquicoccus porphyridii gen. nov., sp. nov., isolated from a small marine red alga, Porphyridium marinum.</title>
        <authorList>
            <person name="Liu L."/>
        </authorList>
    </citation>
    <scope>NUCLEOTIDE SEQUENCE [LARGE SCALE GENOMIC DNA]</scope>
    <source>
        <strain evidence="1 2">L1 8-17</strain>
    </source>
</reference>
<sequence length="58" mass="6544">MPGIVNLNKVRKATQRANKKRQADENAIKYGLSKAEKTLAKARADKAIQHLDGKRRKD</sequence>
<proteinExistence type="predicted"/>